<proteinExistence type="predicted"/>
<evidence type="ECO:0000313" key="1">
    <source>
        <dbReference type="EMBL" id="RKF53598.1"/>
    </source>
</evidence>
<accession>A0A420H848</accession>
<reference evidence="1 2" key="1">
    <citation type="journal article" date="2018" name="BMC Genomics">
        <title>Comparative genome analyses reveal sequence features reflecting distinct modes of host-adaptation between dicot and monocot powdery mildew.</title>
        <authorList>
            <person name="Wu Y."/>
            <person name="Ma X."/>
            <person name="Pan Z."/>
            <person name="Kale S.D."/>
            <person name="Song Y."/>
            <person name="King H."/>
            <person name="Zhang Q."/>
            <person name="Presley C."/>
            <person name="Deng X."/>
            <person name="Wei C.I."/>
            <person name="Xiao S."/>
        </authorList>
    </citation>
    <scope>NUCLEOTIDE SEQUENCE [LARGE SCALE GENOMIC DNA]</scope>
    <source>
        <strain evidence="1">UMSG2</strain>
    </source>
</reference>
<dbReference type="EMBL" id="MCFK01010394">
    <property type="protein sequence ID" value="RKF53598.1"/>
    <property type="molecule type" value="Genomic_DNA"/>
</dbReference>
<dbReference type="AlphaFoldDB" id="A0A420H848"/>
<comment type="caution">
    <text evidence="1">The sequence shown here is derived from an EMBL/GenBank/DDBJ whole genome shotgun (WGS) entry which is preliminary data.</text>
</comment>
<evidence type="ECO:0000313" key="2">
    <source>
        <dbReference type="Proteomes" id="UP000286134"/>
    </source>
</evidence>
<name>A0A420H848_9PEZI</name>
<gene>
    <name evidence="1" type="ORF">OnM2_103032</name>
</gene>
<sequence length="133" mass="15635">MQKACDRLNPKQMRCSPIYNIFYEVPSRFEEAENDFGLDEPLYSFPLPRKGLIKRVRDWVILNSKCKYVKVVMMKSTNTKSFWSKSNHKRLPGSCSAENQSYMYTTCASKPTSWTNNVMEKYRKKSGNKNNHM</sequence>
<protein>
    <submittedName>
        <fullName evidence="1">Uncharacterized protein</fullName>
    </submittedName>
</protein>
<keyword evidence="2" id="KW-1185">Reference proteome</keyword>
<dbReference type="Proteomes" id="UP000286134">
    <property type="component" value="Unassembled WGS sequence"/>
</dbReference>
<organism evidence="1 2">
    <name type="scientific">Erysiphe neolycopersici</name>
    <dbReference type="NCBI Taxonomy" id="212602"/>
    <lineage>
        <taxon>Eukaryota</taxon>
        <taxon>Fungi</taxon>
        <taxon>Dikarya</taxon>
        <taxon>Ascomycota</taxon>
        <taxon>Pezizomycotina</taxon>
        <taxon>Leotiomycetes</taxon>
        <taxon>Erysiphales</taxon>
        <taxon>Erysiphaceae</taxon>
        <taxon>Erysiphe</taxon>
    </lineage>
</organism>